<evidence type="ECO:0000256" key="2">
    <source>
        <dbReference type="ARBA" id="ARBA00009152"/>
    </source>
</evidence>
<keyword evidence="4 8" id="KW-0028">Amino-acid biosynthesis</keyword>
<evidence type="ECO:0000313" key="11">
    <source>
        <dbReference type="Proteomes" id="UP000242850"/>
    </source>
</evidence>
<organism evidence="10 11">
    <name type="scientific">Caloramator fervidus</name>
    <dbReference type="NCBI Taxonomy" id="29344"/>
    <lineage>
        <taxon>Bacteria</taxon>
        <taxon>Bacillati</taxon>
        <taxon>Bacillota</taxon>
        <taxon>Clostridia</taxon>
        <taxon>Eubacteriales</taxon>
        <taxon>Clostridiaceae</taxon>
        <taxon>Caloramator</taxon>
    </lineage>
</organism>
<evidence type="ECO:0000313" key="10">
    <source>
        <dbReference type="EMBL" id="SEG11652.1"/>
    </source>
</evidence>
<dbReference type="InterPro" id="IPR004013">
    <property type="entry name" value="PHP_dom"/>
</dbReference>
<comment type="catalytic activity">
    <reaction evidence="7 8">
        <text>L-histidinol phosphate + H2O = L-histidinol + phosphate</text>
        <dbReference type="Rhea" id="RHEA:14465"/>
        <dbReference type="ChEBI" id="CHEBI:15377"/>
        <dbReference type="ChEBI" id="CHEBI:43474"/>
        <dbReference type="ChEBI" id="CHEBI:57699"/>
        <dbReference type="ChEBI" id="CHEBI:57980"/>
        <dbReference type="EC" id="3.1.3.15"/>
    </reaction>
</comment>
<protein>
    <recommendedName>
        <fullName evidence="3 8">Histidinol-phosphatase</fullName>
        <shortName evidence="8">HolPase</shortName>
        <ecNumber evidence="3 8">3.1.3.15</ecNumber>
    </recommendedName>
</protein>
<sequence length="257" mass="30435">MFDCHVHTKFSSDSNMRLEDVLKRIKYDGFGVIVTEHMDLKYPDEGKFQFDTKEYFREYETYRSDKILLGIELGLRLDCIAENKKIIEENPFDYVIGSIHVVKGIDIFRDCFYENKSKKEAYEEYLSYIYSCIKDSDFFDSLGHIDYITRYSIYDDKELYYEDFSDLIDEILKILSSKGKAIELNTRRLDNRVAADNMLKILKRFKELGGEFVTLGSDAHDIDSIGRHFKVAEEIIKMSKLRRVYFKNRKIELLPQV</sequence>
<dbReference type="GO" id="GO:0005737">
    <property type="term" value="C:cytoplasm"/>
    <property type="evidence" value="ECO:0007669"/>
    <property type="project" value="TreeGrafter"/>
</dbReference>
<evidence type="ECO:0000259" key="9">
    <source>
        <dbReference type="Pfam" id="PF02811"/>
    </source>
</evidence>
<dbReference type="Proteomes" id="UP000242850">
    <property type="component" value="Unassembled WGS sequence"/>
</dbReference>
<evidence type="ECO:0000256" key="6">
    <source>
        <dbReference type="ARBA" id="ARBA00023102"/>
    </source>
</evidence>
<dbReference type="InterPro" id="IPR016195">
    <property type="entry name" value="Pol/histidinol_Pase-like"/>
</dbReference>
<keyword evidence="5 8" id="KW-0378">Hydrolase</keyword>
<dbReference type="SUPFAM" id="SSF89550">
    <property type="entry name" value="PHP domain-like"/>
    <property type="match status" value="1"/>
</dbReference>
<reference evidence="11" key="1">
    <citation type="submission" date="2016-10" db="EMBL/GenBank/DDBJ databases">
        <authorList>
            <person name="Varghese N."/>
            <person name="Submissions S."/>
        </authorList>
    </citation>
    <scope>NUCLEOTIDE SEQUENCE [LARGE SCALE GENOMIC DNA]</scope>
    <source>
        <strain evidence="11">DSM 5463</strain>
    </source>
</reference>
<dbReference type="PANTHER" id="PTHR21039">
    <property type="entry name" value="HISTIDINOL PHOSPHATASE-RELATED"/>
    <property type="match status" value="1"/>
</dbReference>
<comment type="pathway">
    <text evidence="1 8">Amino-acid biosynthesis; L-histidine biosynthesis; L-histidine from 5-phospho-alpha-D-ribose 1-diphosphate: step 8/9.</text>
</comment>
<dbReference type="PANTHER" id="PTHR21039:SF0">
    <property type="entry name" value="HISTIDINOL-PHOSPHATASE"/>
    <property type="match status" value="1"/>
</dbReference>
<dbReference type="EC" id="3.1.3.15" evidence="3 8"/>
<comment type="similarity">
    <text evidence="2 8">Belongs to the PHP hydrolase family. HisK subfamily.</text>
</comment>
<dbReference type="RefSeq" id="WP_103896680.1">
    <property type="nucleotide sequence ID" value="NZ_FNUK01000031.1"/>
</dbReference>
<keyword evidence="6 8" id="KW-0368">Histidine biosynthesis</keyword>
<evidence type="ECO:0000256" key="7">
    <source>
        <dbReference type="ARBA" id="ARBA00049158"/>
    </source>
</evidence>
<evidence type="ECO:0000256" key="4">
    <source>
        <dbReference type="ARBA" id="ARBA00022605"/>
    </source>
</evidence>
<gene>
    <name evidence="10" type="ORF">SAMN05660865_01781</name>
</gene>
<dbReference type="NCBIfam" id="TIGR01856">
    <property type="entry name" value="hisJ_fam"/>
    <property type="match status" value="1"/>
</dbReference>
<dbReference type="EMBL" id="FNUK01000031">
    <property type="protein sequence ID" value="SEG11652.1"/>
    <property type="molecule type" value="Genomic_DNA"/>
</dbReference>
<keyword evidence="11" id="KW-1185">Reference proteome</keyword>
<evidence type="ECO:0000256" key="3">
    <source>
        <dbReference type="ARBA" id="ARBA00013085"/>
    </source>
</evidence>
<feature type="domain" description="PHP" evidence="9">
    <location>
        <begin position="3"/>
        <end position="186"/>
    </location>
</feature>
<dbReference type="Gene3D" id="3.20.20.140">
    <property type="entry name" value="Metal-dependent hydrolases"/>
    <property type="match status" value="1"/>
</dbReference>
<dbReference type="GO" id="GO:0000105">
    <property type="term" value="P:L-histidine biosynthetic process"/>
    <property type="evidence" value="ECO:0007669"/>
    <property type="project" value="UniProtKB-UniRule"/>
</dbReference>
<evidence type="ECO:0000256" key="8">
    <source>
        <dbReference type="RuleBase" id="RU366003"/>
    </source>
</evidence>
<dbReference type="OrthoDB" id="9775255at2"/>
<accession>A0A1H5XIV1</accession>
<dbReference type="GO" id="GO:0004401">
    <property type="term" value="F:histidinol-phosphatase activity"/>
    <property type="evidence" value="ECO:0007669"/>
    <property type="project" value="UniProtKB-UniRule"/>
</dbReference>
<name>A0A1H5XIV1_9CLOT</name>
<evidence type="ECO:0000256" key="5">
    <source>
        <dbReference type="ARBA" id="ARBA00022801"/>
    </source>
</evidence>
<dbReference type="UniPathway" id="UPA00031">
    <property type="reaction ID" value="UER00013"/>
</dbReference>
<dbReference type="InterPro" id="IPR010140">
    <property type="entry name" value="Histidinol_P_phosphatase_HisJ"/>
</dbReference>
<proteinExistence type="inferred from homology"/>
<evidence type="ECO:0000256" key="1">
    <source>
        <dbReference type="ARBA" id="ARBA00004970"/>
    </source>
</evidence>
<dbReference type="AlphaFoldDB" id="A0A1H5XIV1"/>
<dbReference type="Pfam" id="PF02811">
    <property type="entry name" value="PHP"/>
    <property type="match status" value="1"/>
</dbReference>
<dbReference type="NCBIfam" id="NF004086">
    <property type="entry name" value="PRK05588.1"/>
    <property type="match status" value="1"/>
</dbReference>